<evidence type="ECO:0000256" key="4">
    <source>
        <dbReference type="ARBA" id="ARBA00021948"/>
    </source>
</evidence>
<reference evidence="9 10" key="1">
    <citation type="submission" date="2016-11" db="EMBL/GenBank/DDBJ databases">
        <authorList>
            <person name="Jaros S."/>
            <person name="Januszkiewicz K."/>
            <person name="Wedrychowicz H."/>
        </authorList>
    </citation>
    <scope>NUCLEOTIDE SEQUENCE [LARGE SCALE GENOMIC DNA]</scope>
    <source>
        <strain evidence="9 10">DSM 21758</strain>
    </source>
</reference>
<dbReference type="InterPro" id="IPR005238">
    <property type="entry name" value="ComB-like"/>
</dbReference>
<organism evidence="9 10">
    <name type="scientific">Clostridium cavendishii DSM 21758</name>
    <dbReference type="NCBI Taxonomy" id="1121302"/>
    <lineage>
        <taxon>Bacteria</taxon>
        <taxon>Bacillati</taxon>
        <taxon>Bacillota</taxon>
        <taxon>Clostridia</taxon>
        <taxon>Eubacteriales</taxon>
        <taxon>Clostridiaceae</taxon>
        <taxon>Clostridium</taxon>
    </lineage>
</organism>
<sequence length="236" mass="26182">MKIDVIISADDIKENKIKDKIVVVIDMLRATSVITTALNNGASRVIPFLTVEEAFSKAKELKDNYLLGGERKAVLIDGFNLSNSPLEYSKDVVNGKDIILSTTNGTRAINNCLKAKRIFIGAMINAKALTDKLAEINEDVVFVNAGTVGQFSMDDFICAGFMISKLNELNNHELSDIATTARYIYENNPNVIEYIKLARHYSVLKNLGLEADLEYCCKKDIIDLVPEFVNGEIKLI</sequence>
<dbReference type="Pfam" id="PF04029">
    <property type="entry name" value="2-ph_phosp"/>
    <property type="match status" value="1"/>
</dbReference>
<comment type="cofactor">
    <cofactor evidence="1 8">
        <name>Mg(2+)</name>
        <dbReference type="ChEBI" id="CHEBI:18420"/>
    </cofactor>
</comment>
<protein>
    <recommendedName>
        <fullName evidence="4 8">Probable 2-phosphosulfolactate phosphatase</fullName>
        <ecNumber evidence="3 8">3.1.3.71</ecNumber>
    </recommendedName>
</protein>
<comment type="catalytic activity">
    <reaction evidence="7 8">
        <text>(2R)-O-phospho-3-sulfolactate + H2O = (2R)-3-sulfolactate + phosphate</text>
        <dbReference type="Rhea" id="RHEA:23416"/>
        <dbReference type="ChEBI" id="CHEBI:15377"/>
        <dbReference type="ChEBI" id="CHEBI:15597"/>
        <dbReference type="ChEBI" id="CHEBI:43474"/>
        <dbReference type="ChEBI" id="CHEBI:58738"/>
        <dbReference type="EC" id="3.1.3.71"/>
    </reaction>
</comment>
<evidence type="ECO:0000313" key="9">
    <source>
        <dbReference type="EMBL" id="SHK07580.1"/>
    </source>
</evidence>
<evidence type="ECO:0000256" key="1">
    <source>
        <dbReference type="ARBA" id="ARBA00001946"/>
    </source>
</evidence>
<evidence type="ECO:0000256" key="8">
    <source>
        <dbReference type="HAMAP-Rule" id="MF_00490"/>
    </source>
</evidence>
<dbReference type="NCBIfam" id="NF002055">
    <property type="entry name" value="PRK00886.1-4"/>
    <property type="match status" value="1"/>
</dbReference>
<dbReference type="PANTHER" id="PTHR37311:SF1">
    <property type="entry name" value="2-PHOSPHOSULFOLACTATE PHOSPHATASE-RELATED"/>
    <property type="match status" value="1"/>
</dbReference>
<dbReference type="GO" id="GO:0050545">
    <property type="term" value="F:sulfopyruvate decarboxylase activity"/>
    <property type="evidence" value="ECO:0007669"/>
    <property type="project" value="TreeGrafter"/>
</dbReference>
<proteinExistence type="inferred from homology"/>
<evidence type="ECO:0000256" key="6">
    <source>
        <dbReference type="ARBA" id="ARBA00022842"/>
    </source>
</evidence>
<dbReference type="HAMAP" id="MF_00490">
    <property type="entry name" value="ComB"/>
    <property type="match status" value="1"/>
</dbReference>
<evidence type="ECO:0000256" key="2">
    <source>
        <dbReference type="ARBA" id="ARBA00009997"/>
    </source>
</evidence>
<evidence type="ECO:0000256" key="7">
    <source>
        <dbReference type="ARBA" id="ARBA00033711"/>
    </source>
</evidence>
<dbReference type="SUPFAM" id="SSF142823">
    <property type="entry name" value="ComB-like"/>
    <property type="match status" value="1"/>
</dbReference>
<dbReference type="FunFam" id="3.90.1560.10:FF:000001">
    <property type="entry name" value="Probable 2-phosphosulfolactate phosphatase"/>
    <property type="match status" value="1"/>
</dbReference>
<evidence type="ECO:0000256" key="5">
    <source>
        <dbReference type="ARBA" id="ARBA00022801"/>
    </source>
</evidence>
<evidence type="ECO:0000256" key="3">
    <source>
        <dbReference type="ARBA" id="ARBA00012953"/>
    </source>
</evidence>
<keyword evidence="5 8" id="KW-0378">Hydrolase</keyword>
<dbReference type="OrthoDB" id="4913at2"/>
<keyword evidence="10" id="KW-1185">Reference proteome</keyword>
<dbReference type="EC" id="3.1.3.71" evidence="3 8"/>
<accession>A0A1M6PI62</accession>
<dbReference type="RefSeq" id="WP_072989929.1">
    <property type="nucleotide sequence ID" value="NZ_FQZB01000013.1"/>
</dbReference>
<dbReference type="Gene3D" id="3.90.1560.10">
    <property type="entry name" value="ComB-like"/>
    <property type="match status" value="1"/>
</dbReference>
<evidence type="ECO:0000313" key="10">
    <source>
        <dbReference type="Proteomes" id="UP000184310"/>
    </source>
</evidence>
<gene>
    <name evidence="8" type="primary">comB</name>
    <name evidence="9" type="ORF">SAMN02745163_03162</name>
</gene>
<dbReference type="Proteomes" id="UP000184310">
    <property type="component" value="Unassembled WGS sequence"/>
</dbReference>
<dbReference type="GO" id="GO:0000287">
    <property type="term" value="F:magnesium ion binding"/>
    <property type="evidence" value="ECO:0007669"/>
    <property type="project" value="UniProtKB-UniRule"/>
</dbReference>
<dbReference type="EMBL" id="FQZB01000013">
    <property type="protein sequence ID" value="SHK07580.1"/>
    <property type="molecule type" value="Genomic_DNA"/>
</dbReference>
<keyword evidence="6 8" id="KW-0460">Magnesium</keyword>
<dbReference type="AlphaFoldDB" id="A0A1M6PI62"/>
<name>A0A1M6PI62_9CLOT</name>
<comment type="similarity">
    <text evidence="2 8">Belongs to the ComB family.</text>
</comment>
<dbReference type="GO" id="GO:0050532">
    <property type="term" value="F:2-phosphosulfolactate phosphatase activity"/>
    <property type="evidence" value="ECO:0007669"/>
    <property type="project" value="UniProtKB-UniRule"/>
</dbReference>
<dbReference type="InterPro" id="IPR036702">
    <property type="entry name" value="ComB-like_sf"/>
</dbReference>
<dbReference type="PANTHER" id="PTHR37311">
    <property type="entry name" value="2-PHOSPHOSULFOLACTATE PHOSPHATASE-RELATED"/>
    <property type="match status" value="1"/>
</dbReference>
<dbReference type="STRING" id="1121302.SAMN02745163_03162"/>